<dbReference type="PANTHER" id="PTHR48100:SF62">
    <property type="entry name" value="GLUCOSYL-3-PHOSPHOGLYCERATE PHOSPHATASE"/>
    <property type="match status" value="1"/>
</dbReference>
<dbReference type="InterPro" id="IPR050275">
    <property type="entry name" value="PGM_Phosphatase"/>
</dbReference>
<dbReference type="Proteomes" id="UP000629365">
    <property type="component" value="Unassembled WGS sequence"/>
</dbReference>
<dbReference type="Pfam" id="PF00300">
    <property type="entry name" value="His_Phos_1"/>
    <property type="match status" value="1"/>
</dbReference>
<accession>A0ABQ1RX30</accession>
<gene>
    <name evidence="1" type="ORF">GCM10007269_31160</name>
</gene>
<dbReference type="SMART" id="SM00855">
    <property type="entry name" value="PGAM"/>
    <property type="match status" value="1"/>
</dbReference>
<proteinExistence type="predicted"/>
<dbReference type="CDD" id="cd07067">
    <property type="entry name" value="HP_PGM_like"/>
    <property type="match status" value="1"/>
</dbReference>
<evidence type="ECO:0008006" key="3">
    <source>
        <dbReference type="Google" id="ProtNLM"/>
    </source>
</evidence>
<dbReference type="InterPro" id="IPR013078">
    <property type="entry name" value="His_Pase_superF_clade-1"/>
</dbReference>
<name>A0ABQ1RX30_9MICO</name>
<dbReference type="RefSeq" id="WP_188437493.1">
    <property type="nucleotide sequence ID" value="NZ_BMCM01000005.1"/>
</dbReference>
<dbReference type="PANTHER" id="PTHR48100">
    <property type="entry name" value="BROAD-SPECIFICITY PHOSPHATASE YOR283W-RELATED"/>
    <property type="match status" value="1"/>
</dbReference>
<evidence type="ECO:0000313" key="2">
    <source>
        <dbReference type="Proteomes" id="UP000629365"/>
    </source>
</evidence>
<evidence type="ECO:0000313" key="1">
    <source>
        <dbReference type="EMBL" id="GGD85975.1"/>
    </source>
</evidence>
<dbReference type="EMBL" id="BMCM01000005">
    <property type="protein sequence ID" value="GGD85975.1"/>
    <property type="molecule type" value="Genomic_DNA"/>
</dbReference>
<keyword evidence="2" id="KW-1185">Reference proteome</keyword>
<dbReference type="InterPro" id="IPR029033">
    <property type="entry name" value="His_PPase_superfam"/>
</dbReference>
<comment type="caution">
    <text evidence="1">The sequence shown here is derived from an EMBL/GenBank/DDBJ whole genome shotgun (WGS) entry which is preliminary data.</text>
</comment>
<reference evidence="2" key="1">
    <citation type="journal article" date="2019" name="Int. J. Syst. Evol. Microbiol.">
        <title>The Global Catalogue of Microorganisms (GCM) 10K type strain sequencing project: providing services to taxonomists for standard genome sequencing and annotation.</title>
        <authorList>
            <consortium name="The Broad Institute Genomics Platform"/>
            <consortium name="The Broad Institute Genome Sequencing Center for Infectious Disease"/>
            <person name="Wu L."/>
            <person name="Ma J."/>
        </authorList>
    </citation>
    <scope>NUCLEOTIDE SEQUENCE [LARGE SCALE GENOMIC DNA]</scope>
    <source>
        <strain evidence="2">CCM 7640</strain>
    </source>
</reference>
<dbReference type="SUPFAM" id="SSF53254">
    <property type="entry name" value="Phosphoglycerate mutase-like"/>
    <property type="match status" value="1"/>
</dbReference>
<organism evidence="1 2">
    <name type="scientific">Microbacterium murale</name>
    <dbReference type="NCBI Taxonomy" id="1081040"/>
    <lineage>
        <taxon>Bacteria</taxon>
        <taxon>Bacillati</taxon>
        <taxon>Actinomycetota</taxon>
        <taxon>Actinomycetes</taxon>
        <taxon>Micrococcales</taxon>
        <taxon>Microbacteriaceae</taxon>
        <taxon>Microbacterium</taxon>
    </lineage>
</organism>
<protein>
    <recommendedName>
        <fullName evidence="3">Histidine phosphatase family protein</fullName>
    </recommendedName>
</protein>
<dbReference type="Gene3D" id="3.40.50.1240">
    <property type="entry name" value="Phosphoglycerate mutase-like"/>
    <property type="match status" value="1"/>
</dbReference>
<sequence>MTTLYFARHGETEWHAEHRYAGSSDVALVPDAIAQAAGLATWASTAGLAAIIASPLSRARLTAEPAAEASGLPLRIDPRLVEIDFGRGEGMSPAELAAAFPEDWAGFERQPAQHPFPGGEAGRAGIARAMPVLDELAAEFPDGRVLVVGHATLMRLLLCELVGLDPDWYRDIFPALDNSALLELDFPYKGESGWPGRARILGINVPPVSHVPRAQLQAVDPGASPE</sequence>